<evidence type="ECO:0000313" key="2">
    <source>
        <dbReference type="EMBL" id="GBM83444.1"/>
    </source>
</evidence>
<keyword evidence="3" id="KW-1185">Reference proteome</keyword>
<protein>
    <submittedName>
        <fullName evidence="2">Uncharacterized protein</fullName>
    </submittedName>
</protein>
<comment type="caution">
    <text evidence="2">The sequence shown here is derived from an EMBL/GenBank/DDBJ whole genome shotgun (WGS) entry which is preliminary data.</text>
</comment>
<organism evidence="2 3">
    <name type="scientific">Araneus ventricosus</name>
    <name type="common">Orbweaver spider</name>
    <name type="synonym">Epeira ventricosa</name>
    <dbReference type="NCBI Taxonomy" id="182803"/>
    <lineage>
        <taxon>Eukaryota</taxon>
        <taxon>Metazoa</taxon>
        <taxon>Ecdysozoa</taxon>
        <taxon>Arthropoda</taxon>
        <taxon>Chelicerata</taxon>
        <taxon>Arachnida</taxon>
        <taxon>Araneae</taxon>
        <taxon>Araneomorphae</taxon>
        <taxon>Entelegynae</taxon>
        <taxon>Araneoidea</taxon>
        <taxon>Araneidae</taxon>
        <taxon>Araneus</taxon>
    </lineage>
</organism>
<evidence type="ECO:0000256" key="1">
    <source>
        <dbReference type="SAM" id="MobiDB-lite"/>
    </source>
</evidence>
<dbReference type="Proteomes" id="UP000499080">
    <property type="component" value="Unassembled WGS sequence"/>
</dbReference>
<gene>
    <name evidence="2" type="ORF">AVEN_253788_1</name>
</gene>
<proteinExistence type="predicted"/>
<dbReference type="AlphaFoldDB" id="A0A4Y2J0I9"/>
<feature type="region of interest" description="Disordered" evidence="1">
    <location>
        <begin position="100"/>
        <end position="122"/>
    </location>
</feature>
<accession>A0A4Y2J0I9</accession>
<name>A0A4Y2J0I9_ARAVE</name>
<sequence length="137" mass="15856">MKRKAYKHFYAIIRISERFSSTSFREVAWKLPYLAIAIRFKDKEFNCYRKRGSFLLPTSPSIVMLITTNRSLSTKSSMEGKQRQENTYLPLTTAKCKSGQNWLFPSSSQPNEKKKHGSSEVGVDLLNVENRLRRSEG</sequence>
<reference evidence="2 3" key="1">
    <citation type="journal article" date="2019" name="Sci. Rep.">
        <title>Orb-weaving spider Araneus ventricosus genome elucidates the spidroin gene catalogue.</title>
        <authorList>
            <person name="Kono N."/>
            <person name="Nakamura H."/>
            <person name="Ohtoshi R."/>
            <person name="Moran D.A.P."/>
            <person name="Shinohara A."/>
            <person name="Yoshida Y."/>
            <person name="Fujiwara M."/>
            <person name="Mori M."/>
            <person name="Tomita M."/>
            <person name="Arakawa K."/>
        </authorList>
    </citation>
    <scope>NUCLEOTIDE SEQUENCE [LARGE SCALE GENOMIC DNA]</scope>
</reference>
<feature type="compositionally biased region" description="Polar residues" evidence="1">
    <location>
        <begin position="100"/>
        <end position="110"/>
    </location>
</feature>
<dbReference type="EMBL" id="BGPR01003080">
    <property type="protein sequence ID" value="GBM83444.1"/>
    <property type="molecule type" value="Genomic_DNA"/>
</dbReference>
<evidence type="ECO:0000313" key="3">
    <source>
        <dbReference type="Proteomes" id="UP000499080"/>
    </source>
</evidence>